<gene>
    <name evidence="2" type="ORF">B0O44_103212</name>
</gene>
<accession>A0A318UEF0</accession>
<proteinExistence type="predicted"/>
<dbReference type="RefSeq" id="WP_110829536.1">
    <property type="nucleotide sequence ID" value="NZ_QKLU01000003.1"/>
</dbReference>
<dbReference type="InterPro" id="IPR011083">
    <property type="entry name" value="Phage_tail_collar_dom"/>
</dbReference>
<dbReference type="AlphaFoldDB" id="A0A318UEF0"/>
<dbReference type="InterPro" id="IPR037053">
    <property type="entry name" value="Phage_tail_collar_dom_sf"/>
</dbReference>
<keyword evidence="3" id="KW-1185">Reference proteome</keyword>
<sequence>MAAGANPFVAEVCMVAFNFAPQGYATCDGQLMPLSLNTALFSLLGTNYGGDGKVTFGLPNFQGSAPMAPGQGPGLSLHDLGEVGGTQTVTLLSNEMPVHTHGFTPKIKTGIAPNTINAVNSLPAVPDGASPPNLYSATTNGTDFMAPMNVNLDPQTSLAGGSAAHNNMQPYLCVYFLIALQGIFPPRQ</sequence>
<evidence type="ECO:0000259" key="1">
    <source>
        <dbReference type="Pfam" id="PF07484"/>
    </source>
</evidence>
<dbReference type="Gene3D" id="3.90.1340.10">
    <property type="entry name" value="Phage tail collar domain"/>
    <property type="match status" value="1"/>
</dbReference>
<name>A0A318UEF0_9SPHI</name>
<reference evidence="2 3" key="1">
    <citation type="submission" date="2018-06" db="EMBL/GenBank/DDBJ databases">
        <title>Genomic Encyclopedia of Archaeal and Bacterial Type Strains, Phase II (KMG-II): from individual species to whole genera.</title>
        <authorList>
            <person name="Goeker M."/>
        </authorList>
    </citation>
    <scope>NUCLEOTIDE SEQUENCE [LARGE SCALE GENOMIC DNA]</scope>
    <source>
        <strain evidence="2 3">DSM 27372</strain>
    </source>
</reference>
<dbReference type="OrthoDB" id="9810174at2"/>
<dbReference type="Proteomes" id="UP000248198">
    <property type="component" value="Unassembled WGS sequence"/>
</dbReference>
<comment type="caution">
    <text evidence="2">The sequence shown here is derived from an EMBL/GenBank/DDBJ whole genome shotgun (WGS) entry which is preliminary data.</text>
</comment>
<evidence type="ECO:0000313" key="3">
    <source>
        <dbReference type="Proteomes" id="UP000248198"/>
    </source>
</evidence>
<evidence type="ECO:0000313" key="2">
    <source>
        <dbReference type="EMBL" id="PYF74766.1"/>
    </source>
</evidence>
<dbReference type="Pfam" id="PF07484">
    <property type="entry name" value="Collar"/>
    <property type="match status" value="1"/>
</dbReference>
<dbReference type="EMBL" id="QKLU01000003">
    <property type="protein sequence ID" value="PYF74766.1"/>
    <property type="molecule type" value="Genomic_DNA"/>
</dbReference>
<organism evidence="2 3">
    <name type="scientific">Pedobacter nutrimenti</name>
    <dbReference type="NCBI Taxonomy" id="1241337"/>
    <lineage>
        <taxon>Bacteria</taxon>
        <taxon>Pseudomonadati</taxon>
        <taxon>Bacteroidota</taxon>
        <taxon>Sphingobacteriia</taxon>
        <taxon>Sphingobacteriales</taxon>
        <taxon>Sphingobacteriaceae</taxon>
        <taxon>Pedobacter</taxon>
    </lineage>
</organism>
<dbReference type="SUPFAM" id="SSF88874">
    <property type="entry name" value="Receptor-binding domain of short tail fibre protein gp12"/>
    <property type="match status" value="1"/>
</dbReference>
<feature type="domain" description="Phage tail collar" evidence="1">
    <location>
        <begin position="11"/>
        <end position="66"/>
    </location>
</feature>
<protein>
    <submittedName>
        <fullName evidence="2">Microcystin-dependent protein</fullName>
    </submittedName>
</protein>